<dbReference type="Proteomes" id="UP000617340">
    <property type="component" value="Unassembled WGS sequence"/>
</dbReference>
<name>A0A834J617_VESGE</name>
<sequence length="170" mass="19502">MFVYNTSIHEGTQYIPHELVFSQLARIPNNSSVNNLRNETYEFYLEELNNQLVKSQESAKHNLNQAKEKSKYYYDKKQKAINFKPDRLAGYDYIVTTFNVSTFSLLDIAECGAFNLQPINSAIFIQFLLEILIYNIIKGQTPSSGLKKNNTDTQSLTSTALFLQMIPVKV</sequence>
<reference evidence="1" key="1">
    <citation type="journal article" date="2020" name="G3 (Bethesda)">
        <title>High-Quality Assemblies for Three Invasive Social Wasps from the &lt;i&gt;Vespula&lt;/i&gt; Genus.</title>
        <authorList>
            <person name="Harrop T.W.R."/>
            <person name="Guhlin J."/>
            <person name="McLaughlin G.M."/>
            <person name="Permina E."/>
            <person name="Stockwell P."/>
            <person name="Gilligan J."/>
            <person name="Le Lec M.F."/>
            <person name="Gruber M.A.M."/>
            <person name="Quinn O."/>
            <person name="Lovegrove M."/>
            <person name="Duncan E.J."/>
            <person name="Remnant E.J."/>
            <person name="Van Eeckhoven J."/>
            <person name="Graham B."/>
            <person name="Knapp R.A."/>
            <person name="Langford K.W."/>
            <person name="Kronenberg Z."/>
            <person name="Press M.O."/>
            <person name="Eacker S.M."/>
            <person name="Wilson-Rankin E.E."/>
            <person name="Purcell J."/>
            <person name="Lester P.J."/>
            <person name="Dearden P.K."/>
        </authorList>
    </citation>
    <scope>NUCLEOTIDE SEQUENCE</scope>
    <source>
        <strain evidence="1">Linc-1</strain>
    </source>
</reference>
<evidence type="ECO:0000313" key="1">
    <source>
        <dbReference type="EMBL" id="KAF7381252.1"/>
    </source>
</evidence>
<evidence type="ECO:0000313" key="2">
    <source>
        <dbReference type="Proteomes" id="UP000617340"/>
    </source>
</evidence>
<dbReference type="AlphaFoldDB" id="A0A834J617"/>
<dbReference type="EMBL" id="JACSDZ010000022">
    <property type="protein sequence ID" value="KAF7381252.1"/>
    <property type="molecule type" value="Genomic_DNA"/>
</dbReference>
<gene>
    <name evidence="1" type="ORF">HZH68_016127</name>
</gene>
<organism evidence="1 2">
    <name type="scientific">Vespula germanica</name>
    <name type="common">German yellow jacket</name>
    <name type="synonym">Paravespula germanica</name>
    <dbReference type="NCBI Taxonomy" id="30212"/>
    <lineage>
        <taxon>Eukaryota</taxon>
        <taxon>Metazoa</taxon>
        <taxon>Ecdysozoa</taxon>
        <taxon>Arthropoda</taxon>
        <taxon>Hexapoda</taxon>
        <taxon>Insecta</taxon>
        <taxon>Pterygota</taxon>
        <taxon>Neoptera</taxon>
        <taxon>Endopterygota</taxon>
        <taxon>Hymenoptera</taxon>
        <taxon>Apocrita</taxon>
        <taxon>Aculeata</taxon>
        <taxon>Vespoidea</taxon>
        <taxon>Vespidae</taxon>
        <taxon>Vespinae</taxon>
        <taxon>Vespula</taxon>
    </lineage>
</organism>
<keyword evidence="2" id="KW-1185">Reference proteome</keyword>
<comment type="caution">
    <text evidence="1">The sequence shown here is derived from an EMBL/GenBank/DDBJ whole genome shotgun (WGS) entry which is preliminary data.</text>
</comment>
<proteinExistence type="predicted"/>
<protein>
    <submittedName>
        <fullName evidence="1">Uncharacterized protein</fullName>
    </submittedName>
</protein>
<accession>A0A834J617</accession>